<dbReference type="Pfam" id="PF00319">
    <property type="entry name" value="SRF-TF"/>
    <property type="match status" value="1"/>
</dbReference>
<evidence type="ECO:0000259" key="8">
    <source>
        <dbReference type="PROSITE" id="PS51297"/>
    </source>
</evidence>
<dbReference type="PANTHER" id="PTHR48019">
    <property type="entry name" value="SERUM RESPONSE FACTOR HOMOLOG"/>
    <property type="match status" value="1"/>
</dbReference>
<reference evidence="10 11" key="2">
    <citation type="submission" date="2017-09" db="EMBL/GenBank/DDBJ databases">
        <title>WGS assembly of Aquilegia coerulea Goldsmith.</title>
        <authorList>
            <person name="Hodges S."/>
            <person name="Kramer E."/>
            <person name="Nordborg M."/>
            <person name="Tomkins J."/>
            <person name="Borevitz J."/>
            <person name="Derieg N."/>
            <person name="Yan J."/>
            <person name="Mihaltcheva S."/>
            <person name="Hayes R.D."/>
            <person name="Rokhsar D."/>
        </authorList>
    </citation>
    <scope>NUCLEOTIDE SEQUENCE [LARGE SCALE GENOMIC DNA]</scope>
    <source>
        <strain evidence="11">cv. Goldsmith</strain>
    </source>
</reference>
<name>K7X0L3_AQUCA</name>
<dbReference type="STRING" id="218851.K7X0L3"/>
<dbReference type="AlphaFoldDB" id="K7X0L3"/>
<dbReference type="InterPro" id="IPR036879">
    <property type="entry name" value="TF_MADSbox_sf"/>
</dbReference>
<keyword evidence="3" id="KW-0238">DNA-binding</keyword>
<dbReference type="PROSITE" id="PS50066">
    <property type="entry name" value="MADS_BOX_2"/>
    <property type="match status" value="1"/>
</dbReference>
<dbReference type="GO" id="GO:0046983">
    <property type="term" value="F:protein dimerization activity"/>
    <property type="evidence" value="ECO:0007669"/>
    <property type="project" value="InterPro"/>
</dbReference>
<gene>
    <name evidence="10" type="ORF">AQUCO_00500633v1</name>
</gene>
<evidence type="ECO:0000256" key="2">
    <source>
        <dbReference type="ARBA" id="ARBA00023015"/>
    </source>
</evidence>
<keyword evidence="2" id="KW-0805">Transcription regulation</keyword>
<organism evidence="9">
    <name type="scientific">Aquilegia coerulea</name>
    <name type="common">Rocky mountain columbine</name>
    <dbReference type="NCBI Taxonomy" id="218851"/>
    <lineage>
        <taxon>Eukaryota</taxon>
        <taxon>Viridiplantae</taxon>
        <taxon>Streptophyta</taxon>
        <taxon>Embryophyta</taxon>
        <taxon>Tracheophyta</taxon>
        <taxon>Spermatophyta</taxon>
        <taxon>Magnoliopsida</taxon>
        <taxon>Ranunculales</taxon>
        <taxon>Ranunculaceae</taxon>
        <taxon>Thalictroideae</taxon>
        <taxon>Aquilegia</taxon>
    </lineage>
</organism>
<dbReference type="FunFam" id="3.40.1810.10:FF:000003">
    <property type="entry name" value="MADS-box transcription factor MADS-MC"/>
    <property type="match status" value="1"/>
</dbReference>
<feature type="coiled-coil region" evidence="6">
    <location>
        <begin position="157"/>
        <end position="184"/>
    </location>
</feature>
<dbReference type="Proteomes" id="UP000230069">
    <property type="component" value="Unassembled WGS sequence"/>
</dbReference>
<feature type="domain" description="K-box" evidence="8">
    <location>
        <begin position="102"/>
        <end position="196"/>
    </location>
</feature>
<dbReference type="EMBL" id="JX680256">
    <property type="protein sequence ID" value="AFX72888.1"/>
    <property type="molecule type" value="mRNA"/>
</dbReference>
<accession>K7X0L3</accession>
<dbReference type="GO" id="GO:0005634">
    <property type="term" value="C:nucleus"/>
    <property type="evidence" value="ECO:0007669"/>
    <property type="project" value="UniProtKB-SubCell"/>
</dbReference>
<evidence type="ECO:0000259" key="7">
    <source>
        <dbReference type="PROSITE" id="PS50066"/>
    </source>
</evidence>
<reference evidence="9" key="1">
    <citation type="journal article" date="2014" name="Ann. Mo. Bot. Gard.">
        <title>The MADS-Box Gene Family of the Basal Eudicot and Hybrid Aquilegia coerulea Origami' (Ranunculaceae).</title>
        <authorList>
            <person name="Sharma B."/>
            <person name="Kramer E.M."/>
        </authorList>
    </citation>
    <scope>NUCLEOTIDE SEQUENCE</scope>
</reference>
<dbReference type="OrthoDB" id="686198at2759"/>
<feature type="domain" description="MADS-box" evidence="7">
    <location>
        <begin position="1"/>
        <end position="61"/>
    </location>
</feature>
<dbReference type="InterPro" id="IPR002100">
    <property type="entry name" value="TF_MADSbox"/>
</dbReference>
<dbReference type="EMBL" id="KZ305022">
    <property type="protein sequence ID" value="PIA58823.1"/>
    <property type="molecule type" value="Genomic_DNA"/>
</dbReference>
<dbReference type="InterPro" id="IPR002487">
    <property type="entry name" value="TF_Kbox"/>
</dbReference>
<dbReference type="InterPro" id="IPR050142">
    <property type="entry name" value="MADS-box/MEF2_TF"/>
</dbReference>
<evidence type="ECO:0000313" key="11">
    <source>
        <dbReference type="Proteomes" id="UP000230069"/>
    </source>
</evidence>
<keyword evidence="4" id="KW-0804">Transcription</keyword>
<comment type="subcellular location">
    <subcellularLocation>
        <location evidence="1">Nucleus</location>
    </subcellularLocation>
</comment>
<dbReference type="CDD" id="cd00265">
    <property type="entry name" value="MADS_MEF2_like"/>
    <property type="match status" value="1"/>
</dbReference>
<dbReference type="Pfam" id="PF01486">
    <property type="entry name" value="K-box"/>
    <property type="match status" value="1"/>
</dbReference>
<dbReference type="GO" id="GO:0003700">
    <property type="term" value="F:DNA-binding transcription factor activity"/>
    <property type="evidence" value="ECO:0007669"/>
    <property type="project" value="InterPro"/>
</dbReference>
<dbReference type="SMART" id="SM00432">
    <property type="entry name" value="MADS"/>
    <property type="match status" value="1"/>
</dbReference>
<evidence type="ECO:0000256" key="6">
    <source>
        <dbReference type="SAM" id="Coils"/>
    </source>
</evidence>
<evidence type="ECO:0000256" key="1">
    <source>
        <dbReference type="ARBA" id="ARBA00004123"/>
    </source>
</evidence>
<sequence length="248" mass="28988">MVRRKAEIKRIESDTSRQVTFSKRRSGLMKKASQLSILCDAEVAVIVFSNSGKLYEFASSSDMSKTIDRYQRYTKCKQTNNNYYNNAAPIQQQQQHHHGRNVEVLKDDEEETVNKIALLETSNNKKLLLREEDLAFCSTDELQDMEIQLEKSLSIVRAKKNERYKDTIEELKQKERMLLSEEQAMVYDKMSTGLMQPWNQLQSIDHQDCRQNMEVKDEISTTFSYQVNQKPDVETELFIGLGRPNRSR</sequence>
<dbReference type="InterPro" id="IPR033896">
    <property type="entry name" value="MEF2-like_N"/>
</dbReference>
<evidence type="ECO:0000313" key="10">
    <source>
        <dbReference type="EMBL" id="PIA58823.1"/>
    </source>
</evidence>
<dbReference type="Gene3D" id="3.40.1810.10">
    <property type="entry name" value="Transcription factor, MADS-box"/>
    <property type="match status" value="1"/>
</dbReference>
<evidence type="ECO:0000256" key="3">
    <source>
        <dbReference type="ARBA" id="ARBA00023125"/>
    </source>
</evidence>
<keyword evidence="5" id="KW-0539">Nucleus</keyword>
<evidence type="ECO:0000313" key="9">
    <source>
        <dbReference type="EMBL" id="AFX72888.1"/>
    </source>
</evidence>
<evidence type="ECO:0000256" key="4">
    <source>
        <dbReference type="ARBA" id="ARBA00023163"/>
    </source>
</evidence>
<dbReference type="PRINTS" id="PR00404">
    <property type="entry name" value="MADSDOMAIN"/>
</dbReference>
<dbReference type="GO" id="GO:0000977">
    <property type="term" value="F:RNA polymerase II transcription regulatory region sequence-specific DNA binding"/>
    <property type="evidence" value="ECO:0007669"/>
    <property type="project" value="InterPro"/>
</dbReference>
<protein>
    <submittedName>
        <fullName evidence="9">MADS-box protein SOC1.4</fullName>
    </submittedName>
</protein>
<keyword evidence="6" id="KW-0175">Coiled coil</keyword>
<keyword evidence="11" id="KW-1185">Reference proteome</keyword>
<dbReference type="PROSITE" id="PS51297">
    <property type="entry name" value="K_BOX"/>
    <property type="match status" value="1"/>
</dbReference>
<proteinExistence type="evidence at transcript level"/>
<dbReference type="GO" id="GO:0045944">
    <property type="term" value="P:positive regulation of transcription by RNA polymerase II"/>
    <property type="evidence" value="ECO:0007669"/>
    <property type="project" value="InterPro"/>
</dbReference>
<dbReference type="SUPFAM" id="SSF55455">
    <property type="entry name" value="SRF-like"/>
    <property type="match status" value="1"/>
</dbReference>
<evidence type="ECO:0000256" key="5">
    <source>
        <dbReference type="ARBA" id="ARBA00023242"/>
    </source>
</evidence>
<dbReference type="PROSITE" id="PS00350">
    <property type="entry name" value="MADS_BOX_1"/>
    <property type="match status" value="1"/>
</dbReference>